<name>A0A9W8I2M2_9FUNG</name>
<evidence type="ECO:0000256" key="4">
    <source>
        <dbReference type="ARBA" id="ARBA00023128"/>
    </source>
</evidence>
<evidence type="ECO:0000313" key="7">
    <source>
        <dbReference type="Proteomes" id="UP001139887"/>
    </source>
</evidence>
<evidence type="ECO:0000256" key="5">
    <source>
        <dbReference type="ARBA" id="ARBA00023136"/>
    </source>
</evidence>
<keyword evidence="3" id="KW-1133">Transmembrane helix</keyword>
<dbReference type="EMBL" id="JANBUW010000905">
    <property type="protein sequence ID" value="KAJ2845053.1"/>
    <property type="molecule type" value="Genomic_DNA"/>
</dbReference>
<keyword evidence="7" id="KW-1185">Reference proteome</keyword>
<keyword evidence="4" id="KW-0496">Mitochondrion</keyword>
<keyword evidence="5" id="KW-0472">Membrane</keyword>
<comment type="subcellular location">
    <subcellularLocation>
        <location evidence="1">Mitochondrion membrane</location>
        <topology evidence="1">Multi-pass membrane protein</topology>
    </subcellularLocation>
</comment>
<reference evidence="6" key="1">
    <citation type="submission" date="2022-07" db="EMBL/GenBank/DDBJ databases">
        <title>Phylogenomic reconstructions and comparative analyses of Kickxellomycotina fungi.</title>
        <authorList>
            <person name="Reynolds N.K."/>
            <person name="Stajich J.E."/>
            <person name="Barry K."/>
            <person name="Grigoriev I.V."/>
            <person name="Crous P."/>
            <person name="Smith M.E."/>
        </authorList>
    </citation>
    <scope>NUCLEOTIDE SEQUENCE</scope>
    <source>
        <strain evidence="6">NRRL 1566</strain>
    </source>
</reference>
<evidence type="ECO:0000256" key="3">
    <source>
        <dbReference type="ARBA" id="ARBA00022989"/>
    </source>
</evidence>
<organism evidence="6 7">
    <name type="scientific">Coemansia brasiliensis</name>
    <dbReference type="NCBI Taxonomy" id="2650707"/>
    <lineage>
        <taxon>Eukaryota</taxon>
        <taxon>Fungi</taxon>
        <taxon>Fungi incertae sedis</taxon>
        <taxon>Zoopagomycota</taxon>
        <taxon>Kickxellomycotina</taxon>
        <taxon>Kickxellomycetes</taxon>
        <taxon>Kickxellales</taxon>
        <taxon>Kickxellaceae</taxon>
        <taxon>Coemansia</taxon>
    </lineage>
</organism>
<dbReference type="AlphaFoldDB" id="A0A9W8I2M2"/>
<evidence type="ECO:0000313" key="6">
    <source>
        <dbReference type="EMBL" id="KAJ2845053.1"/>
    </source>
</evidence>
<proteinExistence type="predicted"/>
<dbReference type="Proteomes" id="UP001139887">
    <property type="component" value="Unassembled WGS sequence"/>
</dbReference>
<dbReference type="PANTHER" id="PTHR28234">
    <property type="entry name" value="NUCLEAR CONTROL OF ATPASE PROTEIN 2"/>
    <property type="match status" value="1"/>
</dbReference>
<evidence type="ECO:0000256" key="1">
    <source>
        <dbReference type="ARBA" id="ARBA00004225"/>
    </source>
</evidence>
<sequence>MLSQVNSEQKESDLLLQVKHVIEIIDSAAGKESEASELGFLHAALVRDLSEQISAISKTVAANMHKYCRPSLATRCWMPAIMMVAGARWLTSYVIGHQEDIKLWISDGLLTMRNYILHYILAPLRSGYETIRYGKHTYSVMSDASLASDVHSLEEMVVGFAKRFGTVDPDSVRSRVAHGDLSDVMQVYANEMQQPFRNVLFGDLVQAMLIQVQKVKVDVGQTMAALDKLLRSNELNFLLLSTVPATFSIYAAIKWLSARVSWWTSGNNRHTVASIRVIVRDIDRLLNTECKENEEHKTHLSSVSQGNLICLTNYLRYHTRGLPNLASPGRLSIGSGWIHTLPYTRNMFIQDIRDIEAAEFSVAQKQQVVQRMYRTFKFL</sequence>
<dbReference type="InterPro" id="IPR013946">
    <property type="entry name" value="NCA2-like"/>
</dbReference>
<accession>A0A9W8I2M2</accession>
<dbReference type="Pfam" id="PF08637">
    <property type="entry name" value="NCA2"/>
    <property type="match status" value="1"/>
</dbReference>
<comment type="caution">
    <text evidence="6">The sequence shown here is derived from an EMBL/GenBank/DDBJ whole genome shotgun (WGS) entry which is preliminary data.</text>
</comment>
<dbReference type="OrthoDB" id="413313at2759"/>
<dbReference type="PANTHER" id="PTHR28234:SF1">
    <property type="entry name" value="NUCLEAR CONTROL OF ATPASE PROTEIN 2"/>
    <property type="match status" value="1"/>
</dbReference>
<gene>
    <name evidence="6" type="primary">NCA2</name>
    <name evidence="6" type="ORF">IWW36_004945</name>
</gene>
<keyword evidence="2" id="KW-0812">Transmembrane</keyword>
<protein>
    <submittedName>
        <fullName evidence="6">Nuclear control of ATPase protein 2</fullName>
    </submittedName>
</protein>
<evidence type="ECO:0000256" key="2">
    <source>
        <dbReference type="ARBA" id="ARBA00022692"/>
    </source>
</evidence>
<dbReference type="GO" id="GO:0005741">
    <property type="term" value="C:mitochondrial outer membrane"/>
    <property type="evidence" value="ECO:0007669"/>
    <property type="project" value="TreeGrafter"/>
</dbReference>